<dbReference type="GO" id="GO:0004519">
    <property type="term" value="F:endonuclease activity"/>
    <property type="evidence" value="ECO:0007669"/>
    <property type="project" value="UniProtKB-KW"/>
</dbReference>
<reference evidence="3" key="1">
    <citation type="submission" date="2019-04" db="EMBL/GenBank/DDBJ databases">
        <title>Evolution of Biomass-Degrading Anaerobic Consortia Revealed by Metagenomics.</title>
        <authorList>
            <person name="Peng X."/>
        </authorList>
    </citation>
    <scope>NUCLEOTIDE SEQUENCE</scope>
    <source>
        <strain evidence="3">SIG311</strain>
    </source>
</reference>
<sequence>MVKKILKSILIIILVIVVLFGAYFAYVLLSYHRIEDNLQLDIEGESATDSLKTDELYRISSANLGFGAYSDDYSFFMDGGTESWAFSKHAVNKNIKGSINSILTLNPNLMLFQEVDLNSTRSYHVNEKDLIIDILKNSSYDNVNYTFAMNYDSPFLLYPLTQPHGKSRAGLLTVSPATITDSTRRSLPIEEGLSKLIDLDRCYSKNCINLENGKQLILYNVHLSAYTTDPSTADNQVVMLNADMKDEFEKGNYIIAGGDMNKDVLGDSSAYFGTTSTENWAQPIPDGLLDESFTIIGPVDEENPVPSCRNADKPYSKNSYVLTIDGFIVSSNIEVLSANVLDTGFKYSDHNPVYMDFILKD</sequence>
<keyword evidence="1" id="KW-1133">Transmembrane helix</keyword>
<comment type="caution">
    <text evidence="3">The sequence shown here is derived from an EMBL/GenBank/DDBJ whole genome shotgun (WGS) entry which is preliminary data.</text>
</comment>
<dbReference type="EMBL" id="SVER01000018">
    <property type="protein sequence ID" value="MBE5919798.1"/>
    <property type="molecule type" value="Genomic_DNA"/>
</dbReference>
<accession>A0A927UBG1</accession>
<organism evidence="3 4">
    <name type="scientific">Pseudobutyrivibrio ruminis</name>
    <dbReference type="NCBI Taxonomy" id="46206"/>
    <lineage>
        <taxon>Bacteria</taxon>
        <taxon>Bacillati</taxon>
        <taxon>Bacillota</taxon>
        <taxon>Clostridia</taxon>
        <taxon>Lachnospirales</taxon>
        <taxon>Lachnospiraceae</taxon>
        <taxon>Pseudobutyrivibrio</taxon>
    </lineage>
</organism>
<keyword evidence="1" id="KW-0472">Membrane</keyword>
<proteinExistence type="predicted"/>
<dbReference type="Proteomes" id="UP000766246">
    <property type="component" value="Unassembled WGS sequence"/>
</dbReference>
<evidence type="ECO:0000259" key="2">
    <source>
        <dbReference type="Pfam" id="PF03372"/>
    </source>
</evidence>
<keyword evidence="1" id="KW-0812">Transmembrane</keyword>
<evidence type="ECO:0000256" key="1">
    <source>
        <dbReference type="SAM" id="Phobius"/>
    </source>
</evidence>
<evidence type="ECO:0000313" key="3">
    <source>
        <dbReference type="EMBL" id="MBE5919798.1"/>
    </source>
</evidence>
<keyword evidence="3" id="KW-0540">Nuclease</keyword>
<feature type="transmembrane region" description="Helical" evidence="1">
    <location>
        <begin position="9"/>
        <end position="29"/>
    </location>
</feature>
<dbReference type="InterPro" id="IPR005135">
    <property type="entry name" value="Endo/exonuclease/phosphatase"/>
</dbReference>
<dbReference type="Pfam" id="PF03372">
    <property type="entry name" value="Exo_endo_phos"/>
    <property type="match status" value="1"/>
</dbReference>
<dbReference type="Gene3D" id="3.60.10.10">
    <property type="entry name" value="Endonuclease/exonuclease/phosphatase"/>
    <property type="match status" value="1"/>
</dbReference>
<name>A0A927UBG1_9FIRM</name>
<dbReference type="AlphaFoldDB" id="A0A927UBG1"/>
<evidence type="ECO:0000313" key="4">
    <source>
        <dbReference type="Proteomes" id="UP000766246"/>
    </source>
</evidence>
<protein>
    <submittedName>
        <fullName evidence="3">Endonuclease/exonuclease/phosphatase family protein</fullName>
    </submittedName>
</protein>
<gene>
    <name evidence="3" type="ORF">E7272_08120</name>
</gene>
<keyword evidence="3" id="KW-0255">Endonuclease</keyword>
<dbReference type="SUPFAM" id="SSF56219">
    <property type="entry name" value="DNase I-like"/>
    <property type="match status" value="1"/>
</dbReference>
<feature type="domain" description="Endonuclease/exonuclease/phosphatase" evidence="2">
    <location>
        <begin position="101"/>
        <end position="350"/>
    </location>
</feature>
<keyword evidence="3" id="KW-0378">Hydrolase</keyword>
<dbReference type="InterPro" id="IPR036691">
    <property type="entry name" value="Endo/exonu/phosph_ase_sf"/>
</dbReference>